<dbReference type="AlphaFoldDB" id="A0A5C5ZGE1"/>
<keyword evidence="5 8" id="KW-1133">Transmembrane helix</keyword>
<comment type="caution">
    <text evidence="9">The sequence shown here is derived from an EMBL/GenBank/DDBJ whole genome shotgun (WGS) entry which is preliminary data.</text>
</comment>
<evidence type="ECO:0000256" key="6">
    <source>
        <dbReference type="ARBA" id="ARBA00023010"/>
    </source>
</evidence>
<dbReference type="Pfam" id="PF00584">
    <property type="entry name" value="SecE"/>
    <property type="match status" value="1"/>
</dbReference>
<dbReference type="InterPro" id="IPR038379">
    <property type="entry name" value="SecE_sf"/>
</dbReference>
<organism evidence="9 10">
    <name type="scientific">Posidoniimonas polymericola</name>
    <dbReference type="NCBI Taxonomy" id="2528002"/>
    <lineage>
        <taxon>Bacteria</taxon>
        <taxon>Pseudomonadati</taxon>
        <taxon>Planctomycetota</taxon>
        <taxon>Planctomycetia</taxon>
        <taxon>Pirellulales</taxon>
        <taxon>Lacipirellulaceae</taxon>
        <taxon>Posidoniimonas</taxon>
    </lineage>
</organism>
<keyword evidence="2" id="KW-0813">Transport</keyword>
<dbReference type="GO" id="GO:0016020">
    <property type="term" value="C:membrane"/>
    <property type="evidence" value="ECO:0007669"/>
    <property type="project" value="UniProtKB-SubCell"/>
</dbReference>
<sequence>MVRRLTFAALSICAVIVVSEWGLFGGEYPPWLLVGLVLGLWFLFFRWCSEGRFSDLLAGVEHEAPEIAWPDRRQVVSATVLGIAFIAAGAVALACFDSLVSLGLSWNHG</sequence>
<accession>A0A5C5ZGE1</accession>
<dbReference type="Gene3D" id="1.20.5.1030">
    <property type="entry name" value="Preprotein translocase secy subunit"/>
    <property type="match status" value="1"/>
</dbReference>
<dbReference type="GO" id="GO:0006886">
    <property type="term" value="P:intracellular protein transport"/>
    <property type="evidence" value="ECO:0007669"/>
    <property type="project" value="InterPro"/>
</dbReference>
<keyword evidence="6" id="KW-0811">Translocation</keyword>
<keyword evidence="7 8" id="KW-0472">Membrane</keyword>
<evidence type="ECO:0000313" key="10">
    <source>
        <dbReference type="Proteomes" id="UP000318478"/>
    </source>
</evidence>
<protein>
    <recommendedName>
        <fullName evidence="11">Preprotein translocase subunit SecE</fullName>
    </recommendedName>
</protein>
<evidence type="ECO:0000256" key="2">
    <source>
        <dbReference type="ARBA" id="ARBA00022448"/>
    </source>
</evidence>
<name>A0A5C5ZGE1_9BACT</name>
<dbReference type="EMBL" id="SJPO01000001">
    <property type="protein sequence ID" value="TWT85633.1"/>
    <property type="molecule type" value="Genomic_DNA"/>
</dbReference>
<evidence type="ECO:0000256" key="4">
    <source>
        <dbReference type="ARBA" id="ARBA00022927"/>
    </source>
</evidence>
<feature type="transmembrane region" description="Helical" evidence="8">
    <location>
        <begin position="80"/>
        <end position="106"/>
    </location>
</feature>
<keyword evidence="10" id="KW-1185">Reference proteome</keyword>
<evidence type="ECO:0000256" key="7">
    <source>
        <dbReference type="ARBA" id="ARBA00023136"/>
    </source>
</evidence>
<reference evidence="9 10" key="1">
    <citation type="submission" date="2019-02" db="EMBL/GenBank/DDBJ databases">
        <title>Deep-cultivation of Planctomycetes and their phenomic and genomic characterization uncovers novel biology.</title>
        <authorList>
            <person name="Wiegand S."/>
            <person name="Jogler M."/>
            <person name="Boedeker C."/>
            <person name="Pinto D."/>
            <person name="Vollmers J."/>
            <person name="Rivas-Marin E."/>
            <person name="Kohn T."/>
            <person name="Peeters S.H."/>
            <person name="Heuer A."/>
            <person name="Rast P."/>
            <person name="Oberbeckmann S."/>
            <person name="Bunk B."/>
            <person name="Jeske O."/>
            <person name="Meyerdierks A."/>
            <person name="Storesund J.E."/>
            <person name="Kallscheuer N."/>
            <person name="Luecker S."/>
            <person name="Lage O.M."/>
            <person name="Pohl T."/>
            <person name="Merkel B.J."/>
            <person name="Hornburger P."/>
            <person name="Mueller R.-W."/>
            <person name="Bruemmer F."/>
            <person name="Labrenz M."/>
            <person name="Spormann A.M."/>
            <person name="Op Den Camp H."/>
            <person name="Overmann J."/>
            <person name="Amann R."/>
            <person name="Jetten M.S.M."/>
            <person name="Mascher T."/>
            <person name="Medema M.H."/>
            <person name="Devos D.P."/>
            <person name="Kaster A.-K."/>
            <person name="Ovreas L."/>
            <person name="Rohde M."/>
            <person name="Galperin M.Y."/>
            <person name="Jogler C."/>
        </authorList>
    </citation>
    <scope>NUCLEOTIDE SEQUENCE [LARGE SCALE GENOMIC DNA]</scope>
    <source>
        <strain evidence="9 10">Pla123a</strain>
    </source>
</reference>
<dbReference type="Proteomes" id="UP000318478">
    <property type="component" value="Unassembled WGS sequence"/>
</dbReference>
<feature type="transmembrane region" description="Helical" evidence="8">
    <location>
        <begin position="29"/>
        <end position="48"/>
    </location>
</feature>
<evidence type="ECO:0000256" key="5">
    <source>
        <dbReference type="ARBA" id="ARBA00022989"/>
    </source>
</evidence>
<evidence type="ECO:0000256" key="8">
    <source>
        <dbReference type="SAM" id="Phobius"/>
    </source>
</evidence>
<keyword evidence="3 8" id="KW-0812">Transmembrane</keyword>
<evidence type="ECO:0008006" key="11">
    <source>
        <dbReference type="Google" id="ProtNLM"/>
    </source>
</evidence>
<evidence type="ECO:0000313" key="9">
    <source>
        <dbReference type="EMBL" id="TWT85633.1"/>
    </source>
</evidence>
<keyword evidence="4" id="KW-0653">Protein transport</keyword>
<proteinExistence type="predicted"/>
<evidence type="ECO:0000256" key="1">
    <source>
        <dbReference type="ARBA" id="ARBA00004370"/>
    </source>
</evidence>
<dbReference type="GO" id="GO:0006605">
    <property type="term" value="P:protein targeting"/>
    <property type="evidence" value="ECO:0007669"/>
    <property type="project" value="InterPro"/>
</dbReference>
<comment type="subcellular location">
    <subcellularLocation>
        <location evidence="1">Membrane</location>
    </subcellularLocation>
</comment>
<dbReference type="RefSeq" id="WP_146583887.1">
    <property type="nucleotide sequence ID" value="NZ_SJPO01000001.1"/>
</dbReference>
<gene>
    <name evidence="9" type="ORF">Pla123a_04400</name>
</gene>
<evidence type="ECO:0000256" key="3">
    <source>
        <dbReference type="ARBA" id="ARBA00022692"/>
    </source>
</evidence>
<dbReference type="InterPro" id="IPR001901">
    <property type="entry name" value="Translocase_SecE/Sec61-g"/>
</dbReference>